<dbReference type="Pfam" id="PF12697">
    <property type="entry name" value="Abhydrolase_6"/>
    <property type="match status" value="1"/>
</dbReference>
<feature type="domain" description="AB hydrolase-1" evidence="1">
    <location>
        <begin position="24"/>
        <end position="249"/>
    </location>
</feature>
<gene>
    <name evidence="2" type="ORF">ACFSBW_09040</name>
</gene>
<dbReference type="InterPro" id="IPR050266">
    <property type="entry name" value="AB_hydrolase_sf"/>
</dbReference>
<dbReference type="Proteomes" id="UP001597052">
    <property type="component" value="Unassembled WGS sequence"/>
</dbReference>
<dbReference type="PANTHER" id="PTHR43798">
    <property type="entry name" value="MONOACYLGLYCEROL LIPASE"/>
    <property type="match status" value="1"/>
</dbReference>
<evidence type="ECO:0000259" key="1">
    <source>
        <dbReference type="Pfam" id="PF12697"/>
    </source>
</evidence>
<dbReference type="SUPFAM" id="SSF53474">
    <property type="entry name" value="alpha/beta-Hydrolases"/>
    <property type="match status" value="1"/>
</dbReference>
<evidence type="ECO:0000313" key="2">
    <source>
        <dbReference type="EMBL" id="MFD1642015.1"/>
    </source>
</evidence>
<accession>A0ABD6D715</accession>
<dbReference type="InterPro" id="IPR029058">
    <property type="entry name" value="AB_hydrolase_fold"/>
</dbReference>
<dbReference type="InterPro" id="IPR000073">
    <property type="entry name" value="AB_hydrolase_1"/>
</dbReference>
<comment type="caution">
    <text evidence="2">The sequence shown here is derived from an EMBL/GenBank/DDBJ whole genome shotgun (WGS) entry which is preliminary data.</text>
</comment>
<protein>
    <submittedName>
        <fullName evidence="2">Alpha/beta fold hydrolase</fullName>
    </submittedName>
</protein>
<dbReference type="AlphaFoldDB" id="A0ABD6D715"/>
<keyword evidence="2" id="KW-0378">Hydrolase</keyword>
<dbReference type="EMBL" id="JBHUDM010000002">
    <property type="protein sequence ID" value="MFD1642015.1"/>
    <property type="molecule type" value="Genomic_DNA"/>
</dbReference>
<dbReference type="PRINTS" id="PR00111">
    <property type="entry name" value="ABHYDROLASE"/>
</dbReference>
<sequence>MQQNDPTALSDGVDTAGPDDARSIVFVHGAVFTRKMWAPQREALADEFHVVTPDLPGHGTRADGSFELESAVELLDRVVEAETDGRPLIVGLSLGGYVATEYVSHHPQRADGVVLSGCSANPVDGMGLLTRATGGVTRLATRSDRITRFVENRAADWVRKRDITEAHKAEIIDSGFYPKQFGNAGPQLAGRDFRAALASYPGPSLVLNGERDYVMRRGEDAHAEAAQQGRVEVIENVGHVANLHRPTAYTNTIREFISRTVSA</sequence>
<organism evidence="2 3">
    <name type="scientific">Halohasta litorea</name>
    <dbReference type="NCBI Taxonomy" id="869891"/>
    <lineage>
        <taxon>Archaea</taxon>
        <taxon>Methanobacteriati</taxon>
        <taxon>Methanobacteriota</taxon>
        <taxon>Stenosarchaea group</taxon>
        <taxon>Halobacteria</taxon>
        <taxon>Halobacteriales</taxon>
        <taxon>Haloferacaceae</taxon>
        <taxon>Halohasta</taxon>
    </lineage>
</organism>
<evidence type="ECO:0000313" key="3">
    <source>
        <dbReference type="Proteomes" id="UP001597052"/>
    </source>
</evidence>
<dbReference type="Gene3D" id="3.40.50.1820">
    <property type="entry name" value="alpha/beta hydrolase"/>
    <property type="match status" value="1"/>
</dbReference>
<proteinExistence type="predicted"/>
<dbReference type="GO" id="GO:0016787">
    <property type="term" value="F:hydrolase activity"/>
    <property type="evidence" value="ECO:0007669"/>
    <property type="project" value="UniProtKB-KW"/>
</dbReference>
<reference evidence="2 3" key="1">
    <citation type="journal article" date="2019" name="Int. J. Syst. Evol. Microbiol.">
        <title>The Global Catalogue of Microorganisms (GCM) 10K type strain sequencing project: providing services to taxonomists for standard genome sequencing and annotation.</title>
        <authorList>
            <consortium name="The Broad Institute Genomics Platform"/>
            <consortium name="The Broad Institute Genome Sequencing Center for Infectious Disease"/>
            <person name="Wu L."/>
            <person name="Ma J."/>
        </authorList>
    </citation>
    <scope>NUCLEOTIDE SEQUENCE [LARGE SCALE GENOMIC DNA]</scope>
    <source>
        <strain evidence="2 3">CGMCC 1.10593</strain>
    </source>
</reference>
<keyword evidence="3" id="KW-1185">Reference proteome</keyword>
<name>A0ABD6D715_9EURY</name>
<dbReference type="RefSeq" id="WP_256395609.1">
    <property type="nucleotide sequence ID" value="NZ_JANHDJ010000002.1"/>
</dbReference>
<dbReference type="PANTHER" id="PTHR43798:SF33">
    <property type="entry name" value="HYDROLASE, PUTATIVE (AFU_ORTHOLOGUE AFUA_2G14860)-RELATED"/>
    <property type="match status" value="1"/>
</dbReference>